<feature type="signal peptide" evidence="1">
    <location>
        <begin position="1"/>
        <end position="26"/>
    </location>
</feature>
<proteinExistence type="predicted"/>
<name>A0A4C1YUP7_EUMVA</name>
<gene>
    <name evidence="2" type="ORF">EVAR_80642_1</name>
</gene>
<dbReference type="Proteomes" id="UP000299102">
    <property type="component" value="Unassembled WGS sequence"/>
</dbReference>
<reference evidence="2 3" key="1">
    <citation type="journal article" date="2019" name="Commun. Biol.">
        <title>The bagworm genome reveals a unique fibroin gene that provides high tensile strength.</title>
        <authorList>
            <person name="Kono N."/>
            <person name="Nakamura H."/>
            <person name="Ohtoshi R."/>
            <person name="Tomita M."/>
            <person name="Numata K."/>
            <person name="Arakawa K."/>
        </authorList>
    </citation>
    <scope>NUCLEOTIDE SEQUENCE [LARGE SCALE GENOMIC DNA]</scope>
</reference>
<feature type="chain" id="PRO_5020030293" description="Secreted protein" evidence="1">
    <location>
        <begin position="27"/>
        <end position="71"/>
    </location>
</feature>
<comment type="caution">
    <text evidence="2">The sequence shown here is derived from an EMBL/GenBank/DDBJ whole genome shotgun (WGS) entry which is preliminary data.</text>
</comment>
<evidence type="ECO:0008006" key="4">
    <source>
        <dbReference type="Google" id="ProtNLM"/>
    </source>
</evidence>
<evidence type="ECO:0000313" key="3">
    <source>
        <dbReference type="Proteomes" id="UP000299102"/>
    </source>
</evidence>
<organism evidence="2 3">
    <name type="scientific">Eumeta variegata</name>
    <name type="common">Bagworm moth</name>
    <name type="synonym">Eumeta japonica</name>
    <dbReference type="NCBI Taxonomy" id="151549"/>
    <lineage>
        <taxon>Eukaryota</taxon>
        <taxon>Metazoa</taxon>
        <taxon>Ecdysozoa</taxon>
        <taxon>Arthropoda</taxon>
        <taxon>Hexapoda</taxon>
        <taxon>Insecta</taxon>
        <taxon>Pterygota</taxon>
        <taxon>Neoptera</taxon>
        <taxon>Endopterygota</taxon>
        <taxon>Lepidoptera</taxon>
        <taxon>Glossata</taxon>
        <taxon>Ditrysia</taxon>
        <taxon>Tineoidea</taxon>
        <taxon>Psychidae</taxon>
        <taxon>Oiketicinae</taxon>
        <taxon>Eumeta</taxon>
    </lineage>
</organism>
<keyword evidence="1" id="KW-0732">Signal</keyword>
<accession>A0A4C1YUP7</accession>
<evidence type="ECO:0000256" key="1">
    <source>
        <dbReference type="SAM" id="SignalP"/>
    </source>
</evidence>
<keyword evidence="3" id="KW-1185">Reference proteome</keyword>
<evidence type="ECO:0000313" key="2">
    <source>
        <dbReference type="EMBL" id="GBP78632.1"/>
    </source>
</evidence>
<protein>
    <recommendedName>
        <fullName evidence="4">Secreted protein</fullName>
    </recommendedName>
</protein>
<sequence length="71" mass="7791">MLMMDRHTRGRVVFVVVFKLVNVTSAGPSFAQGGARLFFSAPNAPSYMAPGATAPLYPWAGAEHEFRTLYQ</sequence>
<dbReference type="EMBL" id="BGZK01001377">
    <property type="protein sequence ID" value="GBP78632.1"/>
    <property type="molecule type" value="Genomic_DNA"/>
</dbReference>
<dbReference type="AlphaFoldDB" id="A0A4C1YUP7"/>